<dbReference type="SUPFAM" id="SSF51735">
    <property type="entry name" value="NAD(P)-binding Rossmann-fold domains"/>
    <property type="match status" value="1"/>
</dbReference>
<dbReference type="PROSITE" id="PS00895">
    <property type="entry name" value="3_HYDROXYISOBUT_DH"/>
    <property type="match status" value="1"/>
</dbReference>
<evidence type="ECO:0000313" key="9">
    <source>
        <dbReference type="EMBL" id="SFV24178.1"/>
    </source>
</evidence>
<accession>A0A1I7MQJ6</accession>
<dbReference type="EC" id="1.1.1.31" evidence="6"/>
<dbReference type="UniPathway" id="UPA00362"/>
<dbReference type="AlphaFoldDB" id="A0A1I7MQJ6"/>
<dbReference type="InterPro" id="IPR029154">
    <property type="entry name" value="HIBADH-like_NADP-bd"/>
</dbReference>
<feature type="domain" description="6-phosphogluconate dehydrogenase NADP-binding" evidence="7">
    <location>
        <begin position="12"/>
        <end position="189"/>
    </location>
</feature>
<keyword evidence="4 6" id="KW-0520">NAD</keyword>
<evidence type="ECO:0000313" key="10">
    <source>
        <dbReference type="Proteomes" id="UP000198881"/>
    </source>
</evidence>
<dbReference type="STRING" id="574650.SAMN04487966_11019"/>
<evidence type="ECO:0000256" key="3">
    <source>
        <dbReference type="ARBA" id="ARBA00023002"/>
    </source>
</evidence>
<feature type="active site" evidence="5">
    <location>
        <position position="198"/>
    </location>
</feature>
<evidence type="ECO:0000256" key="4">
    <source>
        <dbReference type="ARBA" id="ARBA00023027"/>
    </source>
</evidence>
<dbReference type="InterPro" id="IPR036291">
    <property type="entry name" value="NAD(P)-bd_dom_sf"/>
</dbReference>
<dbReference type="InterPro" id="IPR015815">
    <property type="entry name" value="HIBADH-related"/>
</dbReference>
<dbReference type="InterPro" id="IPR006115">
    <property type="entry name" value="6PGDH_NADP-bd"/>
</dbReference>
<dbReference type="GO" id="GO:0008442">
    <property type="term" value="F:3-hydroxyisobutyrate dehydrogenase activity"/>
    <property type="evidence" value="ECO:0007669"/>
    <property type="project" value="UniProtKB-EC"/>
</dbReference>
<dbReference type="InterPro" id="IPR013328">
    <property type="entry name" value="6PGD_dom2"/>
</dbReference>
<dbReference type="Pfam" id="PF14833">
    <property type="entry name" value="NAD_binding_11"/>
    <property type="match status" value="1"/>
</dbReference>
<evidence type="ECO:0000256" key="6">
    <source>
        <dbReference type="RuleBase" id="RU910714"/>
    </source>
</evidence>
<dbReference type="PIRSF" id="PIRSF000103">
    <property type="entry name" value="HIBADH"/>
    <property type="match status" value="1"/>
</dbReference>
<dbReference type="InterPro" id="IPR011548">
    <property type="entry name" value="HIBADH"/>
</dbReference>
<keyword evidence="10" id="KW-1185">Reference proteome</keyword>
<evidence type="ECO:0000259" key="7">
    <source>
        <dbReference type="Pfam" id="PF03446"/>
    </source>
</evidence>
<dbReference type="RefSeq" id="WP_091698626.1">
    <property type="nucleotide sequence ID" value="NZ_FPCG01000010.1"/>
</dbReference>
<sequence length="326" mass="33292">MSTETTVREQHIAFLGLGNMGGPMAANLVQAGYRVTGFDPMPPAQEAARATGVAVVGTMVEAVQEADVVLTMLPSGRHLLEAYLGQARPDDGAAASAPEGTEGAPQGLLAVARPGTVFLDCSTIDVAESRRAAELAIAAGHRSVDAPVSGGVVGAEAGTLTFMVGGDEADVAAVADLLDVMGRRTVHCGGHGNGQAAKVCNNMLLGISMLGTVEAFVLGEQLGLDHQALFDVLSTSSGQCWSVTTNCPVPGPVPGSPANRDYQPGFASQLMLKDLTLAERALADTGVQAQLGPAAAAIYRQWVEDGGAGKDFSGIIEQLRERSAGG</sequence>
<dbReference type="PANTHER" id="PTHR22981:SF7">
    <property type="entry name" value="3-HYDROXYISOBUTYRATE DEHYDROGENASE, MITOCHONDRIAL"/>
    <property type="match status" value="1"/>
</dbReference>
<proteinExistence type="inferred from homology"/>
<comment type="catalytic activity">
    <reaction evidence="6">
        <text>3-hydroxy-2-methylpropanoate + NAD(+) = 2-methyl-3-oxopropanoate + NADH + H(+)</text>
        <dbReference type="Rhea" id="RHEA:17681"/>
        <dbReference type="ChEBI" id="CHEBI:11805"/>
        <dbReference type="ChEBI" id="CHEBI:15378"/>
        <dbReference type="ChEBI" id="CHEBI:57540"/>
        <dbReference type="ChEBI" id="CHEBI:57700"/>
        <dbReference type="ChEBI" id="CHEBI:57945"/>
        <dbReference type="EC" id="1.1.1.31"/>
    </reaction>
</comment>
<keyword evidence="2 6" id="KW-0101">Branched-chain amino acid catabolism</keyword>
<dbReference type="GO" id="GO:0006574">
    <property type="term" value="P:L-valine catabolic process"/>
    <property type="evidence" value="ECO:0007669"/>
    <property type="project" value="UniProtKB-UniPathway"/>
</dbReference>
<comment type="similarity">
    <text evidence="1 6">Belongs to the HIBADH-related family.</text>
</comment>
<dbReference type="SUPFAM" id="SSF48179">
    <property type="entry name" value="6-phosphogluconate dehydrogenase C-terminal domain-like"/>
    <property type="match status" value="1"/>
</dbReference>
<name>A0A1I7MQJ6_9MICC</name>
<keyword evidence="3 6" id="KW-0560">Oxidoreductase</keyword>
<evidence type="ECO:0000256" key="1">
    <source>
        <dbReference type="ARBA" id="ARBA00009080"/>
    </source>
</evidence>
<organism evidence="9 10">
    <name type="scientific">Micrococcus terreus</name>
    <dbReference type="NCBI Taxonomy" id="574650"/>
    <lineage>
        <taxon>Bacteria</taxon>
        <taxon>Bacillati</taxon>
        <taxon>Actinomycetota</taxon>
        <taxon>Actinomycetes</taxon>
        <taxon>Micrococcales</taxon>
        <taxon>Micrococcaceae</taxon>
        <taxon>Micrococcus</taxon>
    </lineage>
</organism>
<dbReference type="Pfam" id="PF03446">
    <property type="entry name" value="NAD_binding_2"/>
    <property type="match status" value="1"/>
</dbReference>
<dbReference type="NCBIfam" id="TIGR01692">
    <property type="entry name" value="HIBADH"/>
    <property type="match status" value="1"/>
</dbReference>
<dbReference type="GO" id="GO:0051287">
    <property type="term" value="F:NAD binding"/>
    <property type="evidence" value="ECO:0007669"/>
    <property type="project" value="InterPro"/>
</dbReference>
<evidence type="ECO:0000256" key="5">
    <source>
        <dbReference type="PIRSR" id="PIRSR000103-1"/>
    </source>
</evidence>
<reference evidence="9 10" key="1">
    <citation type="submission" date="2016-10" db="EMBL/GenBank/DDBJ databases">
        <authorList>
            <person name="de Groot N.N."/>
        </authorList>
    </citation>
    <scope>NUCLEOTIDE SEQUENCE [LARGE SCALE GENOMIC DNA]</scope>
    <source>
        <strain evidence="9 10">CGMCC 1.7054</strain>
    </source>
</reference>
<dbReference type="Gene3D" id="3.40.50.720">
    <property type="entry name" value="NAD(P)-binding Rossmann-like Domain"/>
    <property type="match status" value="1"/>
</dbReference>
<comment type="pathway">
    <text evidence="6">Amino-acid degradation; L-valine degradation.</text>
</comment>
<dbReference type="FunFam" id="1.10.1040.10:FF:000006">
    <property type="entry name" value="3-hydroxyisobutyrate dehydrogenase"/>
    <property type="match status" value="1"/>
</dbReference>
<evidence type="ECO:0000256" key="2">
    <source>
        <dbReference type="ARBA" id="ARBA00022456"/>
    </source>
</evidence>
<dbReference type="GO" id="GO:0050661">
    <property type="term" value="F:NADP binding"/>
    <property type="evidence" value="ECO:0007669"/>
    <property type="project" value="InterPro"/>
</dbReference>
<dbReference type="Proteomes" id="UP000198881">
    <property type="component" value="Unassembled WGS sequence"/>
</dbReference>
<dbReference type="EMBL" id="FPCG01000010">
    <property type="protein sequence ID" value="SFV24178.1"/>
    <property type="molecule type" value="Genomic_DNA"/>
</dbReference>
<protein>
    <recommendedName>
        <fullName evidence="6">3-hydroxyisobutyrate dehydrogenase</fullName>
        <shortName evidence="6">HIBADH</shortName>
        <ecNumber evidence="6">1.1.1.31</ecNumber>
    </recommendedName>
</protein>
<gene>
    <name evidence="9" type="ORF">SAMN04487966_11019</name>
</gene>
<dbReference type="PANTHER" id="PTHR22981">
    <property type="entry name" value="3-HYDROXYISOBUTYRATE DEHYDROGENASE-RELATED"/>
    <property type="match status" value="1"/>
</dbReference>
<dbReference type="Gene3D" id="1.10.1040.10">
    <property type="entry name" value="N-(1-d-carboxylethyl)-l-norvaline Dehydrogenase, domain 2"/>
    <property type="match status" value="1"/>
</dbReference>
<feature type="domain" description="3-hydroxyisobutyrate dehydrogenase-like NAD-binding" evidence="8">
    <location>
        <begin position="192"/>
        <end position="317"/>
    </location>
</feature>
<dbReference type="InterPro" id="IPR002204">
    <property type="entry name" value="3-OH-isobutyrate_DH-rel_CS"/>
</dbReference>
<dbReference type="InterPro" id="IPR008927">
    <property type="entry name" value="6-PGluconate_DH-like_C_sf"/>
</dbReference>
<dbReference type="OrthoDB" id="3185659at2"/>
<evidence type="ECO:0000259" key="8">
    <source>
        <dbReference type="Pfam" id="PF14833"/>
    </source>
</evidence>